<organism evidence="1 3">
    <name type="scientific">Adineta ricciae</name>
    <name type="common">Rotifer</name>
    <dbReference type="NCBI Taxonomy" id="249248"/>
    <lineage>
        <taxon>Eukaryota</taxon>
        <taxon>Metazoa</taxon>
        <taxon>Spiralia</taxon>
        <taxon>Gnathifera</taxon>
        <taxon>Rotifera</taxon>
        <taxon>Eurotatoria</taxon>
        <taxon>Bdelloidea</taxon>
        <taxon>Adinetida</taxon>
        <taxon>Adinetidae</taxon>
        <taxon>Adineta</taxon>
    </lineage>
</organism>
<dbReference type="Gene3D" id="3.30.420.10">
    <property type="entry name" value="Ribonuclease H-like superfamily/Ribonuclease H"/>
    <property type="match status" value="1"/>
</dbReference>
<dbReference type="Proteomes" id="UP000663828">
    <property type="component" value="Unassembled WGS sequence"/>
</dbReference>
<proteinExistence type="predicted"/>
<gene>
    <name evidence="2" type="ORF">EDS130_LOCUS43934</name>
    <name evidence="1" type="ORF">XAT740_LOCUS20433</name>
</gene>
<sequence>MKSKDLENIVLSKYRNGDTPTEIHRDLNGGIVLTTIKRWCQMIRRCGSVYRPDTRGGPRIVRTKENIRKVKSSLRQTKKEYHLGSNIRWIFQQNGAMPHQYHLTQQWYETNFPSFINKDRWSSNSPDVNPLDYSIWDELANAMDWSKAQSKAALIQQLKFSVKTVHESIVFESCTVWTNRLYRLS</sequence>
<protein>
    <submittedName>
        <fullName evidence="1">Uncharacterized protein</fullName>
    </submittedName>
</protein>
<evidence type="ECO:0000313" key="2">
    <source>
        <dbReference type="EMBL" id="CAF1521925.1"/>
    </source>
</evidence>
<comment type="caution">
    <text evidence="1">The sequence shown here is derived from an EMBL/GenBank/DDBJ whole genome shotgun (WGS) entry which is preliminary data.</text>
</comment>
<dbReference type="AlphaFoldDB" id="A0A814S4G1"/>
<name>A0A814S4G1_ADIRI</name>
<evidence type="ECO:0000313" key="1">
    <source>
        <dbReference type="EMBL" id="CAF1141248.1"/>
    </source>
</evidence>
<dbReference type="GO" id="GO:0003676">
    <property type="term" value="F:nucleic acid binding"/>
    <property type="evidence" value="ECO:0007669"/>
    <property type="project" value="InterPro"/>
</dbReference>
<dbReference type="InterPro" id="IPR036397">
    <property type="entry name" value="RNaseH_sf"/>
</dbReference>
<dbReference type="EMBL" id="CAJNOR010001428">
    <property type="protein sequence ID" value="CAF1141248.1"/>
    <property type="molecule type" value="Genomic_DNA"/>
</dbReference>
<reference evidence="1" key="1">
    <citation type="submission" date="2021-02" db="EMBL/GenBank/DDBJ databases">
        <authorList>
            <person name="Nowell W R."/>
        </authorList>
    </citation>
    <scope>NUCLEOTIDE SEQUENCE</scope>
</reference>
<dbReference type="EMBL" id="CAJNOJ010000780">
    <property type="protein sequence ID" value="CAF1521925.1"/>
    <property type="molecule type" value="Genomic_DNA"/>
</dbReference>
<evidence type="ECO:0000313" key="3">
    <source>
        <dbReference type="Proteomes" id="UP000663828"/>
    </source>
</evidence>
<keyword evidence="3" id="KW-1185">Reference proteome</keyword>
<dbReference type="Proteomes" id="UP000663852">
    <property type="component" value="Unassembled WGS sequence"/>
</dbReference>
<accession>A0A814S4G1</accession>